<keyword evidence="8" id="KW-1185">Reference proteome</keyword>
<dbReference type="eggNOG" id="COG1706">
    <property type="taxonomic scope" value="Bacteria"/>
</dbReference>
<feature type="signal peptide" evidence="6">
    <location>
        <begin position="1"/>
        <end position="21"/>
    </location>
</feature>
<keyword evidence="7" id="KW-0282">Flagellum</keyword>
<gene>
    <name evidence="6" type="primary">flgI</name>
    <name evidence="7" type="ORF">CBP51_18090</name>
</gene>
<accession>A0A266Q5T5</accession>
<dbReference type="NCBIfam" id="NF003676">
    <property type="entry name" value="PRK05303.1"/>
    <property type="match status" value="1"/>
</dbReference>
<evidence type="ECO:0000313" key="8">
    <source>
        <dbReference type="Proteomes" id="UP000216101"/>
    </source>
</evidence>
<dbReference type="Pfam" id="PF02119">
    <property type="entry name" value="FlgI"/>
    <property type="match status" value="1"/>
</dbReference>
<feature type="chain" id="PRO_5013406999" description="Flagellar P-ring protein" evidence="6">
    <location>
        <begin position="22"/>
        <end position="367"/>
    </location>
</feature>
<dbReference type="EMBL" id="NHNI01000002">
    <property type="protein sequence ID" value="OZY85200.1"/>
    <property type="molecule type" value="Genomic_DNA"/>
</dbReference>
<dbReference type="GO" id="GO:0071973">
    <property type="term" value="P:bacterial-type flagellum-dependent cell motility"/>
    <property type="evidence" value="ECO:0007669"/>
    <property type="project" value="InterPro"/>
</dbReference>
<evidence type="ECO:0000256" key="2">
    <source>
        <dbReference type="ARBA" id="ARBA00004117"/>
    </source>
</evidence>
<dbReference type="GO" id="GO:0009428">
    <property type="term" value="C:bacterial-type flagellum basal body, distal rod, P ring"/>
    <property type="evidence" value="ECO:0007669"/>
    <property type="project" value="InterPro"/>
</dbReference>
<dbReference type="InterPro" id="IPR001782">
    <property type="entry name" value="Flag_FlgI"/>
</dbReference>
<comment type="similarity">
    <text evidence="3 6">Belongs to the FlgI family.</text>
</comment>
<dbReference type="HAMAP" id="MF_00416">
    <property type="entry name" value="FlgI"/>
    <property type="match status" value="1"/>
</dbReference>
<evidence type="ECO:0000256" key="1">
    <source>
        <dbReference type="ARBA" id="ARBA00002591"/>
    </source>
</evidence>
<comment type="subunit">
    <text evidence="6">The basal body constitutes a major portion of the flagellar organelle and consists of four rings (L,P,S, and M) mounted on a central rod.</text>
</comment>
<protein>
    <recommendedName>
        <fullName evidence="6">Flagellar P-ring protein</fullName>
    </recommendedName>
    <alternativeName>
        <fullName evidence="6">Basal body P-ring protein</fullName>
    </alternativeName>
</protein>
<keyword evidence="7" id="KW-0969">Cilium</keyword>
<keyword evidence="7" id="KW-0966">Cell projection</keyword>
<dbReference type="PRINTS" id="PR01010">
    <property type="entry name" value="FLGPRINGFLGI"/>
</dbReference>
<dbReference type="RefSeq" id="WP_094986101.1">
    <property type="nucleotide sequence ID" value="NZ_NHNI01000002.1"/>
</dbReference>
<dbReference type="STRING" id="1209072.GCA_000766945_00674"/>
<dbReference type="PANTHER" id="PTHR30381">
    <property type="entry name" value="FLAGELLAR P-RING PERIPLASMIC PROTEIN FLGI"/>
    <property type="match status" value="1"/>
</dbReference>
<proteinExistence type="inferred from homology"/>
<comment type="caution">
    <text evidence="7">The sequence shown here is derived from an EMBL/GenBank/DDBJ whole genome shotgun (WGS) entry which is preliminary data.</text>
</comment>
<name>A0A266Q5T5_9GAMM</name>
<dbReference type="AlphaFoldDB" id="A0A266Q5T5"/>
<reference evidence="8" key="1">
    <citation type="submission" date="2017-05" db="EMBL/GenBank/DDBJ databases">
        <authorList>
            <person name="Barney B.M."/>
        </authorList>
    </citation>
    <scope>NUCLEOTIDE SEQUENCE [LARGE SCALE GENOMIC DNA]</scope>
    <source>
        <strain evidence="8">PSBB022</strain>
    </source>
</reference>
<dbReference type="GO" id="GO:0005198">
    <property type="term" value="F:structural molecule activity"/>
    <property type="evidence" value="ECO:0007669"/>
    <property type="project" value="InterPro"/>
</dbReference>
<keyword evidence="5 6" id="KW-0975">Bacterial flagellum</keyword>
<keyword evidence="4 6" id="KW-0732">Signal</keyword>
<comment type="subcellular location">
    <subcellularLocation>
        <location evidence="2 6">Bacterial flagellum basal body</location>
    </subcellularLocation>
</comment>
<evidence type="ECO:0000256" key="6">
    <source>
        <dbReference type="HAMAP-Rule" id="MF_00416"/>
    </source>
</evidence>
<dbReference type="PANTHER" id="PTHR30381:SF0">
    <property type="entry name" value="FLAGELLAR P-RING PROTEIN"/>
    <property type="match status" value="1"/>
</dbReference>
<evidence type="ECO:0000256" key="5">
    <source>
        <dbReference type="ARBA" id="ARBA00023143"/>
    </source>
</evidence>
<dbReference type="Proteomes" id="UP000216101">
    <property type="component" value="Unassembled WGS sequence"/>
</dbReference>
<evidence type="ECO:0000256" key="3">
    <source>
        <dbReference type="ARBA" id="ARBA00008994"/>
    </source>
</evidence>
<organism evidence="7 8">
    <name type="scientific">Cellvibrio mixtus</name>
    <dbReference type="NCBI Taxonomy" id="39650"/>
    <lineage>
        <taxon>Bacteria</taxon>
        <taxon>Pseudomonadati</taxon>
        <taxon>Pseudomonadota</taxon>
        <taxon>Gammaproteobacteria</taxon>
        <taxon>Cellvibrionales</taxon>
        <taxon>Cellvibrionaceae</taxon>
        <taxon>Cellvibrio</taxon>
    </lineage>
</organism>
<comment type="function">
    <text evidence="1 6">Assembles around the rod to form the L-ring and probably protects the motor/basal body from shearing forces during rotation.</text>
</comment>
<dbReference type="GO" id="GO:0030288">
    <property type="term" value="C:outer membrane-bounded periplasmic space"/>
    <property type="evidence" value="ECO:0007669"/>
    <property type="project" value="InterPro"/>
</dbReference>
<sequence length="367" mass="37882" precursor="true">MQGLGVSVVALMVLCSASSYAERIKDIASVAGVRANQLVGYGLVVGLDGTGDQTTQSPFTTQSFNSMLKQFGITVPEGARMQMKNVAAVMIQAELPAFAKPGQTIDVTVSSISNAKSLRGGSLLMTPLKGLDGKVYAIAQGNLVVGGLSASGNDGSKITVNIPSAGRIPSGAIVERMVENNFAGGQPIVFNLHRADFTTANELAKSINAMLGPDVARPLDAVSIMVNSPVNPAQRVDFISMLENIEVTPGEEVAKVIINSRTGTIVVGKNVRVSPVAVTHGSLTVSVAESLSVSQPNALAGGTTVVVPSSNVQADEETNPMFKFAPGANLDDIVRSVNNVGASPSDLMAILEALKQSGALKAELVVI</sequence>
<evidence type="ECO:0000313" key="7">
    <source>
        <dbReference type="EMBL" id="OZY85200.1"/>
    </source>
</evidence>
<evidence type="ECO:0000256" key="4">
    <source>
        <dbReference type="ARBA" id="ARBA00022729"/>
    </source>
</evidence>